<dbReference type="Proteomes" id="UP000199387">
    <property type="component" value="Unassembled WGS sequence"/>
</dbReference>
<dbReference type="EMBL" id="FMZA01000001">
    <property type="protein sequence ID" value="SDB94744.1"/>
    <property type="molecule type" value="Genomic_DNA"/>
</dbReference>
<proteinExistence type="predicted"/>
<accession>A0A1G6HKN0</accession>
<dbReference type="Pfam" id="PF09580">
    <property type="entry name" value="Spore_YhcN_YlaJ"/>
    <property type="match status" value="1"/>
</dbReference>
<feature type="region of interest" description="Disordered" evidence="1">
    <location>
        <begin position="23"/>
        <end position="46"/>
    </location>
</feature>
<gene>
    <name evidence="3" type="ORF">SAMN04488112_10131</name>
</gene>
<sequence>MRKRIAVLAAIGLVLTAGCATQQKGGQQGQGQQGQNNTQQVRNQDNRMGMERVREGGENVRQQTGQQMRVADKVADSVTRLDSIDSATVMVTDGNAYVGVVMDKDYDGELTSTIKNRVSKRVRKADNSIDQVFVSANPDFVSQLQDYAQDIQSGRPVSGLMKQFTDLVERTFPAAR</sequence>
<feature type="signal peptide" evidence="2">
    <location>
        <begin position="1"/>
        <end position="19"/>
    </location>
</feature>
<keyword evidence="3" id="KW-0449">Lipoprotein</keyword>
<dbReference type="STRING" id="1236220.SAMN04488112_10131"/>
<dbReference type="OrthoDB" id="1707228at2"/>
<organism evidence="3 4">
    <name type="scientific">Melghirimyces thermohalophilus</name>
    <dbReference type="NCBI Taxonomy" id="1236220"/>
    <lineage>
        <taxon>Bacteria</taxon>
        <taxon>Bacillati</taxon>
        <taxon>Bacillota</taxon>
        <taxon>Bacilli</taxon>
        <taxon>Bacillales</taxon>
        <taxon>Thermoactinomycetaceae</taxon>
        <taxon>Melghirimyces</taxon>
    </lineage>
</organism>
<protein>
    <submittedName>
        <fullName evidence="3">Sporulation lipoprotein, YhcN/YlaJ family</fullName>
    </submittedName>
</protein>
<dbReference type="RefSeq" id="WP_091565219.1">
    <property type="nucleotide sequence ID" value="NZ_FMZA01000001.1"/>
</dbReference>
<evidence type="ECO:0000256" key="1">
    <source>
        <dbReference type="SAM" id="MobiDB-lite"/>
    </source>
</evidence>
<keyword evidence="2" id="KW-0732">Signal</keyword>
<keyword evidence="4" id="KW-1185">Reference proteome</keyword>
<dbReference type="PROSITE" id="PS51257">
    <property type="entry name" value="PROKAR_LIPOPROTEIN"/>
    <property type="match status" value="1"/>
</dbReference>
<evidence type="ECO:0000256" key="2">
    <source>
        <dbReference type="SAM" id="SignalP"/>
    </source>
</evidence>
<dbReference type="InterPro" id="IPR019076">
    <property type="entry name" value="Spore_lipoprot_YhcN/YlaJ-like"/>
</dbReference>
<dbReference type="AlphaFoldDB" id="A0A1G6HKN0"/>
<dbReference type="InterPro" id="IPR014247">
    <property type="entry name" value="Spore_lipoprot_YhcN/YlaJ"/>
</dbReference>
<evidence type="ECO:0000313" key="3">
    <source>
        <dbReference type="EMBL" id="SDB94744.1"/>
    </source>
</evidence>
<evidence type="ECO:0000313" key="4">
    <source>
        <dbReference type="Proteomes" id="UP000199387"/>
    </source>
</evidence>
<feature type="chain" id="PRO_5039648482" evidence="2">
    <location>
        <begin position="20"/>
        <end position="176"/>
    </location>
</feature>
<dbReference type="GO" id="GO:0030435">
    <property type="term" value="P:sporulation resulting in formation of a cellular spore"/>
    <property type="evidence" value="ECO:0007669"/>
    <property type="project" value="InterPro"/>
</dbReference>
<name>A0A1G6HKN0_9BACL</name>
<dbReference type="NCBIfam" id="TIGR02898">
    <property type="entry name" value="spore_YhcN_YlaJ"/>
    <property type="match status" value="1"/>
</dbReference>
<reference evidence="3 4" key="1">
    <citation type="submission" date="2016-10" db="EMBL/GenBank/DDBJ databases">
        <authorList>
            <person name="de Groot N.N."/>
        </authorList>
    </citation>
    <scope>NUCLEOTIDE SEQUENCE [LARGE SCALE GENOMIC DNA]</scope>
    <source>
        <strain evidence="3 4">DSM 45514</strain>
    </source>
</reference>